<proteinExistence type="predicted"/>
<comment type="caution">
    <text evidence="1">The sequence shown here is derived from an EMBL/GenBank/DDBJ whole genome shotgun (WGS) entry which is preliminary data.</text>
</comment>
<keyword evidence="2" id="KW-1185">Reference proteome</keyword>
<gene>
    <name evidence="1" type="ORF">IWW38_002397</name>
</gene>
<name>A0ACC1M3C4_9FUNG</name>
<accession>A0ACC1M3C4</accession>
<evidence type="ECO:0000313" key="2">
    <source>
        <dbReference type="Proteomes" id="UP001139981"/>
    </source>
</evidence>
<protein>
    <submittedName>
        <fullName evidence="1">Uncharacterized protein</fullName>
    </submittedName>
</protein>
<reference evidence="1" key="1">
    <citation type="submission" date="2022-07" db="EMBL/GenBank/DDBJ databases">
        <title>Phylogenomic reconstructions and comparative analyses of Kickxellomycotina fungi.</title>
        <authorList>
            <person name="Reynolds N.K."/>
            <person name="Stajich J.E."/>
            <person name="Barry K."/>
            <person name="Grigoriev I.V."/>
            <person name="Crous P."/>
            <person name="Smith M.E."/>
        </authorList>
    </citation>
    <scope>NUCLEOTIDE SEQUENCE</scope>
    <source>
        <strain evidence="1">CBS 190363</strain>
    </source>
</reference>
<dbReference type="Proteomes" id="UP001139981">
    <property type="component" value="Unassembled WGS sequence"/>
</dbReference>
<dbReference type="EMBL" id="JANBVB010000335">
    <property type="protein sequence ID" value="KAJ2895076.1"/>
    <property type="molecule type" value="Genomic_DNA"/>
</dbReference>
<organism evidence="1 2">
    <name type="scientific">Coemansia aciculifera</name>
    <dbReference type="NCBI Taxonomy" id="417176"/>
    <lineage>
        <taxon>Eukaryota</taxon>
        <taxon>Fungi</taxon>
        <taxon>Fungi incertae sedis</taxon>
        <taxon>Zoopagomycota</taxon>
        <taxon>Kickxellomycotina</taxon>
        <taxon>Kickxellomycetes</taxon>
        <taxon>Kickxellales</taxon>
        <taxon>Kickxellaceae</taxon>
        <taxon>Coemansia</taxon>
    </lineage>
</organism>
<feature type="non-terminal residue" evidence="1">
    <location>
        <position position="370"/>
    </location>
</feature>
<sequence length="370" mass="41487">MKLLVSVSLFLLSNLVVVVDAAVKCPSYADYSATPHGPYSAGRSRIPSMRPPPECRTFNSATIEQAIREVNSLITDPDWRQIFTNVFPNTLDTTVAWHIPDRKEPYTFLVTGDITAQWIRDSANQVLPYIPYASIDEDIAGLVLGLVNMQGEELLGYPYGNAFQPPPRSGLDPAENGIAVDLDVKPSFDNRTVFEAKFELDSFASFFQLSTAYWRATNDYQFMYSKSWSNAMAYVLTTIQKLQEPTFNKDHKLNDPLVQYTRWTDTATETQFGNGRGNPVRYTGMAKTLFRPSDDATIFPFLVPANAFLAVELNNLHFMLTSIGVYDEQAQLAKKLANEIRQGVLQYGTTTHPKYGRVFAYETDGFGSAL</sequence>
<evidence type="ECO:0000313" key="1">
    <source>
        <dbReference type="EMBL" id="KAJ2895076.1"/>
    </source>
</evidence>